<keyword evidence="2" id="KW-1185">Reference proteome</keyword>
<evidence type="ECO:0000313" key="1">
    <source>
        <dbReference type="EMBL" id="MYL85433.1"/>
    </source>
</evidence>
<accession>A0A7C9MNI5</accession>
<dbReference type="EMBL" id="WVUD01000118">
    <property type="protein sequence ID" value="MYL85433.1"/>
    <property type="molecule type" value="Genomic_DNA"/>
</dbReference>
<name>A0A7C9MNI5_9BACT</name>
<dbReference type="Gene3D" id="1.25.40.10">
    <property type="entry name" value="Tetratricopeptide repeat domain"/>
    <property type="match status" value="1"/>
</dbReference>
<dbReference type="InterPro" id="IPR011990">
    <property type="entry name" value="TPR-like_helical_dom_sf"/>
</dbReference>
<reference evidence="1 2" key="1">
    <citation type="submission" date="2020-01" db="EMBL/GenBank/DDBJ databases">
        <title>Genome sequence of Desulfovibrio aerotolerans DSM 16695(T).</title>
        <authorList>
            <person name="Karnachuk O."/>
            <person name="Avakyan M."/>
            <person name="Mardanov A."/>
            <person name="Kadnikov V."/>
            <person name="Ravin N."/>
        </authorList>
    </citation>
    <scope>NUCLEOTIDE SEQUENCE [LARGE SCALE GENOMIC DNA]</scope>
    <source>
        <strain evidence="1 2">DSM 16695</strain>
    </source>
</reference>
<dbReference type="RefSeq" id="WP_211922684.1">
    <property type="nucleotide sequence ID" value="NZ_WVUD01000118.1"/>
</dbReference>
<feature type="non-terminal residue" evidence="1">
    <location>
        <position position="1"/>
    </location>
</feature>
<evidence type="ECO:0000313" key="2">
    <source>
        <dbReference type="Proteomes" id="UP000482487"/>
    </source>
</evidence>
<sequence>YPAVADGGNNPLEHFLRCGMRRCLQSLPSDLPDLEDRIERVLRDDPDNLYILRVLIPIRFQQGRYEDVVSTVGRIDPVDVSPGETLFLLLAQNSLSWRKYDLALCVEIYHEILKLTPTDVFARNHRGRLLRMLGRHKEAAEELERAAKAGGAGSPEARDYVEFAKEISLAEDLEAQALKALAVGDAIGAHRLVREAEVLRPGAQARVFGAQSCPQGKGNAGLLLIDSSFPSPVSSFRYGEFSSYLEAIPDSRIYSSLWEVSPYGSGENFLESTLRYSKKSGVDISRVQSFDANRDMTCRLAYCVF</sequence>
<organism evidence="1 2">
    <name type="scientific">Solidesulfovibrio aerotolerans</name>
    <dbReference type="NCBI Taxonomy" id="295255"/>
    <lineage>
        <taxon>Bacteria</taxon>
        <taxon>Pseudomonadati</taxon>
        <taxon>Thermodesulfobacteriota</taxon>
        <taxon>Desulfovibrionia</taxon>
        <taxon>Desulfovibrionales</taxon>
        <taxon>Desulfovibrionaceae</taxon>
        <taxon>Solidesulfovibrio</taxon>
    </lineage>
</organism>
<gene>
    <name evidence="1" type="ORF">GTA51_20360</name>
</gene>
<protein>
    <recommendedName>
        <fullName evidence="3">Tetratricopeptide repeat protein</fullName>
    </recommendedName>
</protein>
<dbReference type="SUPFAM" id="SSF48452">
    <property type="entry name" value="TPR-like"/>
    <property type="match status" value="1"/>
</dbReference>
<dbReference type="Proteomes" id="UP000482487">
    <property type="component" value="Unassembled WGS sequence"/>
</dbReference>
<dbReference type="AlphaFoldDB" id="A0A7C9MNI5"/>
<comment type="caution">
    <text evidence="1">The sequence shown here is derived from an EMBL/GenBank/DDBJ whole genome shotgun (WGS) entry which is preliminary data.</text>
</comment>
<proteinExistence type="predicted"/>
<feature type="non-terminal residue" evidence="1">
    <location>
        <position position="305"/>
    </location>
</feature>
<evidence type="ECO:0008006" key="3">
    <source>
        <dbReference type="Google" id="ProtNLM"/>
    </source>
</evidence>